<dbReference type="PANTHER" id="PTHR43021">
    <property type="entry name" value="NA(+)/H(+) ANTIPORTER-RELATED"/>
    <property type="match status" value="1"/>
</dbReference>
<feature type="transmembrane region" description="Helical" evidence="5">
    <location>
        <begin position="185"/>
        <end position="206"/>
    </location>
</feature>
<name>A0ABR7DBY0_9CLOT</name>
<organism evidence="7 8">
    <name type="scientific">Clostridium hominis</name>
    <dbReference type="NCBI Taxonomy" id="2763036"/>
    <lineage>
        <taxon>Bacteria</taxon>
        <taxon>Bacillati</taxon>
        <taxon>Bacillota</taxon>
        <taxon>Clostridia</taxon>
        <taxon>Eubacteriales</taxon>
        <taxon>Clostridiaceae</taxon>
        <taxon>Clostridium</taxon>
    </lineage>
</organism>
<proteinExistence type="predicted"/>
<sequence length="399" mass="42260">MSWFYYLAVILIFGLLMGKVVSYLKLPRVTGYLIAGVLIGPFVLKLVPHEAIESLTIISEAALGFIAYNIGSSLNYNKLKNIGKGVIIIALFEALMATFIVTLAMKFIFAQTWEFSLAIGAIASATAPAATIMVLKQYRAKGPLVDTLIPVVAIDDAIAVIAFGISIAVAQIISNGSDGVSIMAFLEPFIEIFFSVVLGCAVGFALTYLNKLSKQKENAMNLVIAAIFLVIGLADLLNLSNLLACMALGATVSNLVLSKSKLLSAIDNITSPIFIMFFTISGLELDLSVLLTVGVIGIGYVVFRVIGKVLGAYIGAQIANSEPVVKKYLGLTLVPQAGVAIGLTMIVQDALPSCGESIRAIILAGTVIYELIGPLCTKIAIFKAGEATVDAHHKIEVSH</sequence>
<feature type="domain" description="Cation/H+ exchanger transmembrane" evidence="6">
    <location>
        <begin position="12"/>
        <end position="363"/>
    </location>
</feature>
<dbReference type="Proteomes" id="UP000596929">
    <property type="component" value="Unassembled WGS sequence"/>
</dbReference>
<dbReference type="Gene3D" id="1.20.1530.20">
    <property type="match status" value="1"/>
</dbReference>
<dbReference type="Pfam" id="PF00999">
    <property type="entry name" value="Na_H_Exchanger"/>
    <property type="match status" value="1"/>
</dbReference>
<dbReference type="RefSeq" id="WP_186859824.1">
    <property type="nucleotide sequence ID" value="NZ_JACOOO010000016.1"/>
</dbReference>
<evidence type="ECO:0000259" key="6">
    <source>
        <dbReference type="Pfam" id="PF00999"/>
    </source>
</evidence>
<dbReference type="InterPro" id="IPR038770">
    <property type="entry name" value="Na+/solute_symporter_sf"/>
</dbReference>
<evidence type="ECO:0000256" key="3">
    <source>
        <dbReference type="ARBA" id="ARBA00022989"/>
    </source>
</evidence>
<evidence type="ECO:0000256" key="2">
    <source>
        <dbReference type="ARBA" id="ARBA00022692"/>
    </source>
</evidence>
<protein>
    <submittedName>
        <fullName evidence="7">Cation:proton antiporter</fullName>
    </submittedName>
</protein>
<comment type="caution">
    <text evidence="7">The sequence shown here is derived from an EMBL/GenBank/DDBJ whole genome shotgun (WGS) entry which is preliminary data.</text>
</comment>
<evidence type="ECO:0000313" key="7">
    <source>
        <dbReference type="EMBL" id="MBC5628885.1"/>
    </source>
</evidence>
<gene>
    <name evidence="7" type="ORF">H8S20_08275</name>
</gene>
<feature type="transmembrane region" description="Helical" evidence="5">
    <location>
        <begin position="328"/>
        <end position="347"/>
    </location>
</feature>
<evidence type="ECO:0000256" key="1">
    <source>
        <dbReference type="ARBA" id="ARBA00004141"/>
    </source>
</evidence>
<feature type="transmembrane region" description="Helical" evidence="5">
    <location>
        <begin position="31"/>
        <end position="48"/>
    </location>
</feature>
<keyword evidence="3 5" id="KW-1133">Transmembrane helix</keyword>
<comment type="subcellular location">
    <subcellularLocation>
        <location evidence="1">Membrane</location>
        <topology evidence="1">Multi-pass membrane protein</topology>
    </subcellularLocation>
</comment>
<feature type="transmembrane region" description="Helical" evidence="5">
    <location>
        <begin position="115"/>
        <end position="135"/>
    </location>
</feature>
<feature type="transmembrane region" description="Helical" evidence="5">
    <location>
        <begin position="289"/>
        <end position="307"/>
    </location>
</feature>
<feature type="transmembrane region" description="Helical" evidence="5">
    <location>
        <begin position="147"/>
        <end position="173"/>
    </location>
</feature>
<feature type="transmembrane region" description="Helical" evidence="5">
    <location>
        <begin position="218"/>
        <end position="234"/>
    </location>
</feature>
<feature type="transmembrane region" description="Helical" evidence="5">
    <location>
        <begin position="86"/>
        <end position="109"/>
    </location>
</feature>
<dbReference type="PANTHER" id="PTHR43021:SF2">
    <property type="entry name" value="CATION_H+ EXCHANGER DOMAIN-CONTAINING PROTEIN"/>
    <property type="match status" value="1"/>
</dbReference>
<reference evidence="7 8" key="1">
    <citation type="submission" date="2020-08" db="EMBL/GenBank/DDBJ databases">
        <title>Genome public.</title>
        <authorList>
            <person name="Liu C."/>
            <person name="Sun Q."/>
        </authorList>
    </citation>
    <scope>NUCLEOTIDE SEQUENCE [LARGE SCALE GENOMIC DNA]</scope>
    <source>
        <strain evidence="7 8">NSJ-6</strain>
    </source>
</reference>
<accession>A0ABR7DBY0</accession>
<dbReference type="InterPro" id="IPR006153">
    <property type="entry name" value="Cation/H_exchanger_TM"/>
</dbReference>
<dbReference type="EMBL" id="JACOOO010000016">
    <property type="protein sequence ID" value="MBC5628885.1"/>
    <property type="molecule type" value="Genomic_DNA"/>
</dbReference>
<keyword evidence="4 5" id="KW-0472">Membrane</keyword>
<keyword evidence="8" id="KW-1185">Reference proteome</keyword>
<evidence type="ECO:0000313" key="8">
    <source>
        <dbReference type="Proteomes" id="UP000596929"/>
    </source>
</evidence>
<feature type="transmembrane region" description="Helical" evidence="5">
    <location>
        <begin position="54"/>
        <end position="74"/>
    </location>
</feature>
<feature type="transmembrane region" description="Helical" evidence="5">
    <location>
        <begin position="6"/>
        <end position="24"/>
    </location>
</feature>
<keyword evidence="2 5" id="KW-0812">Transmembrane</keyword>
<evidence type="ECO:0000256" key="4">
    <source>
        <dbReference type="ARBA" id="ARBA00023136"/>
    </source>
</evidence>
<evidence type="ECO:0000256" key="5">
    <source>
        <dbReference type="SAM" id="Phobius"/>
    </source>
</evidence>